<sequence length="226" mass="22988">MVDIRIDASVVPGRATSDKQIMAARGTRDGSLYTADWLQALSMEGRVYGVAFGDANLGIVTVGTFGAGAIDLDEFDLLHTIPATVVCIPIYFKVAFSAIGTILSSGAALVYGSGGVISNGISATPANMRPGSNNTSASTVTGLGDDGGTAMTVGGVFFREASTALTGVAGTPAQLGYEWTVATAGYIPVLEGLASPNRQVAGFAHGQAGTGWITYVFAELPISAIE</sequence>
<protein>
    <submittedName>
        <fullName evidence="1">Uncharacterized protein</fullName>
    </submittedName>
</protein>
<proteinExistence type="predicted"/>
<accession>A0A0F9EV43</accession>
<dbReference type="AlphaFoldDB" id="A0A0F9EV43"/>
<comment type="caution">
    <text evidence="1">The sequence shown here is derived from an EMBL/GenBank/DDBJ whole genome shotgun (WGS) entry which is preliminary data.</text>
</comment>
<reference evidence="1" key="1">
    <citation type="journal article" date="2015" name="Nature">
        <title>Complex archaea that bridge the gap between prokaryotes and eukaryotes.</title>
        <authorList>
            <person name="Spang A."/>
            <person name="Saw J.H."/>
            <person name="Jorgensen S.L."/>
            <person name="Zaremba-Niedzwiedzka K."/>
            <person name="Martijn J."/>
            <person name="Lind A.E."/>
            <person name="van Eijk R."/>
            <person name="Schleper C."/>
            <person name="Guy L."/>
            <person name="Ettema T.J."/>
        </authorList>
    </citation>
    <scope>NUCLEOTIDE SEQUENCE</scope>
</reference>
<evidence type="ECO:0000313" key="1">
    <source>
        <dbReference type="EMBL" id="KKL48825.1"/>
    </source>
</evidence>
<name>A0A0F9EV43_9ZZZZ</name>
<gene>
    <name evidence="1" type="ORF">LCGC14_2321640</name>
</gene>
<organism evidence="1">
    <name type="scientific">marine sediment metagenome</name>
    <dbReference type="NCBI Taxonomy" id="412755"/>
    <lineage>
        <taxon>unclassified sequences</taxon>
        <taxon>metagenomes</taxon>
        <taxon>ecological metagenomes</taxon>
    </lineage>
</organism>
<dbReference type="EMBL" id="LAZR01033181">
    <property type="protein sequence ID" value="KKL48825.1"/>
    <property type="molecule type" value="Genomic_DNA"/>
</dbReference>